<dbReference type="Proteomes" id="UP000189703">
    <property type="component" value="Unplaced"/>
</dbReference>
<sequence>MTFVDDSEVGDAERRKPDRKCWIYVLIAIGVAVLILLMVVIALFLFRIRRPSVRLSVVELRTVSIDSLKLKAEVTIKNENFGYFLYERSALTISHGGVGVGQATIDPGRATARSTKRMHLDINATSTHFSSPSVDLTLSSYAVLIGDVHIFRFMKTPKSTEMRCTMRANLIALTISDLSCIDV</sequence>
<name>A0A1U7ZK03_NELNU</name>
<dbReference type="InterPro" id="IPR055301">
    <property type="entry name" value="Lea14-like_2"/>
</dbReference>
<dbReference type="SUPFAM" id="SSF117070">
    <property type="entry name" value="LEA14-like"/>
    <property type="match status" value="1"/>
</dbReference>
<gene>
    <name evidence="2" type="primary">LOC104593684</name>
</gene>
<evidence type="ECO:0000313" key="2">
    <source>
        <dbReference type="RefSeq" id="XP_010251953.1"/>
    </source>
</evidence>
<dbReference type="PANTHER" id="PTHR31852">
    <property type="entry name" value="LATE EMBRYOGENESIS ABUNDANT (LEA) HYDROXYPROLINE-RICH GLYCOPROTEIN FAMILY"/>
    <property type="match status" value="1"/>
</dbReference>
<proteinExistence type="predicted"/>
<dbReference type="Gene3D" id="2.60.40.1820">
    <property type="match status" value="1"/>
</dbReference>
<dbReference type="KEGG" id="nnu:104593684"/>
<accession>A0A1U7ZK03</accession>
<keyword evidence="1" id="KW-1185">Reference proteome</keyword>
<dbReference type="AlphaFoldDB" id="A0A1U7ZK03"/>
<dbReference type="OrthoDB" id="1894389at2759"/>
<dbReference type="GeneID" id="104593684"/>
<reference evidence="2" key="1">
    <citation type="submission" date="2025-08" db="UniProtKB">
        <authorList>
            <consortium name="RefSeq"/>
        </authorList>
    </citation>
    <scope>IDENTIFICATION</scope>
</reference>
<organism evidence="1 2">
    <name type="scientific">Nelumbo nucifera</name>
    <name type="common">Sacred lotus</name>
    <dbReference type="NCBI Taxonomy" id="4432"/>
    <lineage>
        <taxon>Eukaryota</taxon>
        <taxon>Viridiplantae</taxon>
        <taxon>Streptophyta</taxon>
        <taxon>Embryophyta</taxon>
        <taxon>Tracheophyta</taxon>
        <taxon>Spermatophyta</taxon>
        <taxon>Magnoliopsida</taxon>
        <taxon>Proteales</taxon>
        <taxon>Nelumbonaceae</taxon>
        <taxon>Nelumbo</taxon>
    </lineage>
</organism>
<dbReference type="RefSeq" id="XP_010251953.1">
    <property type="nucleotide sequence ID" value="XM_010253651.1"/>
</dbReference>
<evidence type="ECO:0000313" key="1">
    <source>
        <dbReference type="Proteomes" id="UP000189703"/>
    </source>
</evidence>
<protein>
    <submittedName>
        <fullName evidence="2">Late embryogenesis abundant protein At1g64065-like</fullName>
    </submittedName>
</protein>